<feature type="transmembrane region" description="Helical" evidence="2">
    <location>
        <begin position="159"/>
        <end position="178"/>
    </location>
</feature>
<keyword evidence="2" id="KW-1133">Transmembrane helix</keyword>
<dbReference type="Proteomes" id="UP000095283">
    <property type="component" value="Unplaced"/>
</dbReference>
<evidence type="ECO:0000256" key="1">
    <source>
        <dbReference type="SAM" id="MobiDB-lite"/>
    </source>
</evidence>
<keyword evidence="2" id="KW-0472">Membrane</keyword>
<feature type="transmembrane region" description="Helical" evidence="2">
    <location>
        <begin position="227"/>
        <end position="254"/>
    </location>
</feature>
<evidence type="ECO:0000313" key="3">
    <source>
        <dbReference type="Proteomes" id="UP000095283"/>
    </source>
</evidence>
<protein>
    <submittedName>
        <fullName evidence="4">Transmembrane protein</fullName>
    </submittedName>
</protein>
<dbReference type="AlphaFoldDB" id="A0A1I7XPT4"/>
<dbReference type="WBParaSite" id="Hba_19746">
    <property type="protein sequence ID" value="Hba_19746"/>
    <property type="gene ID" value="Hba_19746"/>
</dbReference>
<feature type="compositionally biased region" description="Low complexity" evidence="1">
    <location>
        <begin position="10"/>
        <end position="22"/>
    </location>
</feature>
<name>A0A1I7XPT4_HETBA</name>
<proteinExistence type="predicted"/>
<accession>A0A1I7XPT4</accession>
<organism evidence="3 4">
    <name type="scientific">Heterorhabditis bacteriophora</name>
    <name type="common">Entomopathogenic nematode worm</name>
    <dbReference type="NCBI Taxonomy" id="37862"/>
    <lineage>
        <taxon>Eukaryota</taxon>
        <taxon>Metazoa</taxon>
        <taxon>Ecdysozoa</taxon>
        <taxon>Nematoda</taxon>
        <taxon>Chromadorea</taxon>
        <taxon>Rhabditida</taxon>
        <taxon>Rhabditina</taxon>
        <taxon>Rhabditomorpha</taxon>
        <taxon>Strongyloidea</taxon>
        <taxon>Heterorhabditidae</taxon>
        <taxon>Heterorhabditis</taxon>
    </lineage>
</organism>
<reference evidence="4" key="1">
    <citation type="submission" date="2016-11" db="UniProtKB">
        <authorList>
            <consortium name="WormBaseParasite"/>
        </authorList>
    </citation>
    <scope>IDENTIFICATION</scope>
</reference>
<keyword evidence="2" id="KW-0812">Transmembrane</keyword>
<feature type="region of interest" description="Disordered" evidence="1">
    <location>
        <begin position="1"/>
        <end position="46"/>
    </location>
</feature>
<keyword evidence="3" id="KW-1185">Reference proteome</keyword>
<feature type="transmembrane region" description="Helical" evidence="2">
    <location>
        <begin position="190"/>
        <end position="215"/>
    </location>
</feature>
<evidence type="ECO:0000313" key="4">
    <source>
        <dbReference type="WBParaSite" id="Hba_19746"/>
    </source>
</evidence>
<evidence type="ECO:0000256" key="2">
    <source>
        <dbReference type="SAM" id="Phobius"/>
    </source>
</evidence>
<sequence length="284" mass="31666">MPNEQNGYCGPHSSPGDSGSSRESAETVRYQRRPGEHLGKGPYSGPIPRIRAKQLNHYNNQYETCSPTVRHKRNSRRLDTFGENAIETKISADNSFARCLLHPATHTARHLSLSAGSSSSKDSVPSNILVDIDKPEGIATFPKENSDTGIIRVKSAASVFIPAMFHSISALAGFWPLIRKKKRCYQVIHILFSVLAILQWFNCIHSVAIEINVYLVQLQDLYQASSYVIYVVLLCAGYFGTIILPSITLCIASFQLIPYSKHGKIVLAYFYCKIMLRSNINNNT</sequence>